<sequence length="215" mass="23764">MATSSPISAPTAPLPTDAQTASIPTSTTQPTPAIDPIRLARWGPRWTPSSIATSIHQYTLETGWVEGTVYQWSVTQTDHDDIVFHSALDVMAATLHRTKTILVHCEPLSNLESLAISAEIQNVETTMRDLLYQFTLIRPLETDIMAWNVGVGMEQHYGLFCKFEAAVREKLTGEGLEEAEKAFLVLDKMFTDTIEVFKGPPGSSKPEEMSQVKAE</sequence>
<name>A0A6A6XX25_9PLEO</name>
<evidence type="ECO:0000313" key="3">
    <source>
        <dbReference type="Proteomes" id="UP000799757"/>
    </source>
</evidence>
<evidence type="ECO:0000313" key="2">
    <source>
        <dbReference type="EMBL" id="KAF2800555.1"/>
    </source>
</evidence>
<keyword evidence="3" id="KW-1185">Reference proteome</keyword>
<organism evidence="2 3">
    <name type="scientific">Melanomma pulvis-pyrius CBS 109.77</name>
    <dbReference type="NCBI Taxonomy" id="1314802"/>
    <lineage>
        <taxon>Eukaryota</taxon>
        <taxon>Fungi</taxon>
        <taxon>Dikarya</taxon>
        <taxon>Ascomycota</taxon>
        <taxon>Pezizomycotina</taxon>
        <taxon>Dothideomycetes</taxon>
        <taxon>Pleosporomycetidae</taxon>
        <taxon>Pleosporales</taxon>
        <taxon>Melanommataceae</taxon>
        <taxon>Melanomma</taxon>
    </lineage>
</organism>
<accession>A0A6A6XX25</accession>
<protein>
    <submittedName>
        <fullName evidence="2">Uncharacterized protein</fullName>
    </submittedName>
</protein>
<feature type="region of interest" description="Disordered" evidence="1">
    <location>
        <begin position="1"/>
        <end position="33"/>
    </location>
</feature>
<dbReference type="AlphaFoldDB" id="A0A6A6XX25"/>
<reference evidence="2" key="1">
    <citation type="journal article" date="2020" name="Stud. Mycol.">
        <title>101 Dothideomycetes genomes: a test case for predicting lifestyles and emergence of pathogens.</title>
        <authorList>
            <person name="Haridas S."/>
            <person name="Albert R."/>
            <person name="Binder M."/>
            <person name="Bloem J."/>
            <person name="Labutti K."/>
            <person name="Salamov A."/>
            <person name="Andreopoulos B."/>
            <person name="Baker S."/>
            <person name="Barry K."/>
            <person name="Bills G."/>
            <person name="Bluhm B."/>
            <person name="Cannon C."/>
            <person name="Castanera R."/>
            <person name="Culley D."/>
            <person name="Daum C."/>
            <person name="Ezra D."/>
            <person name="Gonzalez J."/>
            <person name="Henrissat B."/>
            <person name="Kuo A."/>
            <person name="Liang C."/>
            <person name="Lipzen A."/>
            <person name="Lutzoni F."/>
            <person name="Magnuson J."/>
            <person name="Mondo S."/>
            <person name="Nolan M."/>
            <person name="Ohm R."/>
            <person name="Pangilinan J."/>
            <person name="Park H.-J."/>
            <person name="Ramirez L."/>
            <person name="Alfaro M."/>
            <person name="Sun H."/>
            <person name="Tritt A."/>
            <person name="Yoshinaga Y."/>
            <person name="Zwiers L.-H."/>
            <person name="Turgeon B."/>
            <person name="Goodwin S."/>
            <person name="Spatafora J."/>
            <person name="Crous P."/>
            <person name="Grigoriev I."/>
        </authorList>
    </citation>
    <scope>NUCLEOTIDE SEQUENCE</scope>
    <source>
        <strain evidence="2">CBS 109.77</strain>
    </source>
</reference>
<dbReference type="Proteomes" id="UP000799757">
    <property type="component" value="Unassembled WGS sequence"/>
</dbReference>
<dbReference type="OrthoDB" id="3717545at2759"/>
<proteinExistence type="predicted"/>
<feature type="compositionally biased region" description="Polar residues" evidence="1">
    <location>
        <begin position="17"/>
        <end position="31"/>
    </location>
</feature>
<evidence type="ECO:0000256" key="1">
    <source>
        <dbReference type="SAM" id="MobiDB-lite"/>
    </source>
</evidence>
<gene>
    <name evidence="2" type="ORF">K505DRAFT_400887</name>
</gene>
<dbReference type="EMBL" id="MU001746">
    <property type="protein sequence ID" value="KAF2800555.1"/>
    <property type="molecule type" value="Genomic_DNA"/>
</dbReference>